<sequence length="92" mass="10778">MTRWLYTSCLRMIISKGEAEMGQAEMGLKCVRFRAEIEVTFGCCSRECAWMLKWVRMGLNWGLRWVRFGSEMGMKWVCFGAEMGVRMGQFWG</sequence>
<name>A0A6L2NC39_TANCI</name>
<reference evidence="1" key="1">
    <citation type="journal article" date="2019" name="Sci. Rep.">
        <title>Draft genome of Tanacetum cinerariifolium, the natural source of mosquito coil.</title>
        <authorList>
            <person name="Yamashiro T."/>
            <person name="Shiraishi A."/>
            <person name="Satake H."/>
            <person name="Nakayama K."/>
        </authorList>
    </citation>
    <scope>NUCLEOTIDE SEQUENCE</scope>
</reference>
<proteinExistence type="predicted"/>
<gene>
    <name evidence="1" type="ORF">Tci_055749</name>
</gene>
<comment type="caution">
    <text evidence="1">The sequence shown here is derived from an EMBL/GenBank/DDBJ whole genome shotgun (WGS) entry which is preliminary data.</text>
</comment>
<dbReference type="AlphaFoldDB" id="A0A6L2NC39"/>
<protein>
    <submittedName>
        <fullName evidence="1">Uncharacterized protein</fullName>
    </submittedName>
</protein>
<organism evidence="1">
    <name type="scientific">Tanacetum cinerariifolium</name>
    <name type="common">Dalmatian daisy</name>
    <name type="synonym">Chrysanthemum cinerariifolium</name>
    <dbReference type="NCBI Taxonomy" id="118510"/>
    <lineage>
        <taxon>Eukaryota</taxon>
        <taxon>Viridiplantae</taxon>
        <taxon>Streptophyta</taxon>
        <taxon>Embryophyta</taxon>
        <taxon>Tracheophyta</taxon>
        <taxon>Spermatophyta</taxon>
        <taxon>Magnoliopsida</taxon>
        <taxon>eudicotyledons</taxon>
        <taxon>Gunneridae</taxon>
        <taxon>Pentapetalae</taxon>
        <taxon>asterids</taxon>
        <taxon>campanulids</taxon>
        <taxon>Asterales</taxon>
        <taxon>Asteraceae</taxon>
        <taxon>Asteroideae</taxon>
        <taxon>Anthemideae</taxon>
        <taxon>Anthemidinae</taxon>
        <taxon>Tanacetum</taxon>
    </lineage>
</organism>
<accession>A0A6L2NC39</accession>
<dbReference type="EMBL" id="BKCJ010008749">
    <property type="protein sequence ID" value="GEU83771.1"/>
    <property type="molecule type" value="Genomic_DNA"/>
</dbReference>
<evidence type="ECO:0000313" key="1">
    <source>
        <dbReference type="EMBL" id="GEU83771.1"/>
    </source>
</evidence>